<dbReference type="HOGENOM" id="CLU_051402_2_0_0"/>
<dbReference type="Gene3D" id="3.40.50.360">
    <property type="match status" value="1"/>
</dbReference>
<dbReference type="InterPro" id="IPR026816">
    <property type="entry name" value="Flavodoxin_dom"/>
</dbReference>
<dbReference type="PROSITE" id="PS50902">
    <property type="entry name" value="FLAVODOXIN_LIKE"/>
    <property type="match status" value="1"/>
</dbReference>
<accession>A0A081BZI7</accession>
<dbReference type="InterPro" id="IPR001226">
    <property type="entry name" value="Flavodoxin_CS"/>
</dbReference>
<evidence type="ECO:0000259" key="1">
    <source>
        <dbReference type="PROSITE" id="PS50902"/>
    </source>
</evidence>
<dbReference type="STRING" id="1499967.U27_04709"/>
<dbReference type="GO" id="GO:0003955">
    <property type="term" value="F:NAD(P)H dehydrogenase (quinone) activity"/>
    <property type="evidence" value="ECO:0007669"/>
    <property type="project" value="TreeGrafter"/>
</dbReference>
<feature type="domain" description="Flavodoxin-like" evidence="1">
    <location>
        <begin position="4"/>
        <end position="158"/>
    </location>
</feature>
<dbReference type="PANTHER" id="PTHR30546:SF57">
    <property type="entry name" value="FLAVODOXIN FAMILY PROTEIN"/>
    <property type="match status" value="1"/>
</dbReference>
<gene>
    <name evidence="2" type="ORF">U27_04709</name>
</gene>
<dbReference type="eggNOG" id="COG0716">
    <property type="taxonomic scope" value="Bacteria"/>
</dbReference>
<dbReference type="PANTHER" id="PTHR30546">
    <property type="entry name" value="FLAVODOXIN-RELATED PROTEIN WRBA-RELATED"/>
    <property type="match status" value="1"/>
</dbReference>
<dbReference type="AlphaFoldDB" id="A0A081BZI7"/>
<dbReference type="InterPro" id="IPR008254">
    <property type="entry name" value="Flavodoxin/NO_synth"/>
</dbReference>
<proteinExistence type="predicted"/>
<dbReference type="SUPFAM" id="SSF52218">
    <property type="entry name" value="Flavoproteins"/>
    <property type="match status" value="1"/>
</dbReference>
<reference evidence="2" key="1">
    <citation type="journal article" date="2015" name="PeerJ">
        <title>First genomic representation of candidate bacterial phylum KSB3 points to enhanced environmental sensing as a trigger of wastewater bulking.</title>
        <authorList>
            <person name="Sekiguchi Y."/>
            <person name="Ohashi A."/>
            <person name="Parks D.H."/>
            <person name="Yamauchi T."/>
            <person name="Tyson G.W."/>
            <person name="Hugenholtz P."/>
        </authorList>
    </citation>
    <scope>NUCLEOTIDE SEQUENCE [LARGE SCALE GENOMIC DNA]</scope>
</reference>
<sequence length="158" mass="17160">MPKALIIYYSRSGNTKKMAESIAEGLQHEQVEVDLRAVNDVTADDLLRPDAIIIGSPTYYGSMAAEIKRLLDESVRVHGKLDGKIGAAFSSSHHIGGGNETTILDMLHAMLIHGMIVQGDWQGDHYGPVAIGAPDERVVQECIRSGGRIARLIKKLAE</sequence>
<keyword evidence="3" id="KW-1185">Reference proteome</keyword>
<name>A0A081BZI7_VECG1</name>
<dbReference type="PROSITE" id="PS00201">
    <property type="entry name" value="FLAVODOXIN"/>
    <property type="match status" value="1"/>
</dbReference>
<evidence type="ECO:0000313" key="2">
    <source>
        <dbReference type="EMBL" id="GAK57742.1"/>
    </source>
</evidence>
<dbReference type="GO" id="GO:0009055">
    <property type="term" value="F:electron transfer activity"/>
    <property type="evidence" value="ECO:0007669"/>
    <property type="project" value="InterPro"/>
</dbReference>
<dbReference type="GO" id="GO:0016020">
    <property type="term" value="C:membrane"/>
    <property type="evidence" value="ECO:0007669"/>
    <property type="project" value="TreeGrafter"/>
</dbReference>
<dbReference type="Proteomes" id="UP000030661">
    <property type="component" value="Unassembled WGS sequence"/>
</dbReference>
<organism evidence="2">
    <name type="scientific">Vecturithrix granuli</name>
    <dbReference type="NCBI Taxonomy" id="1499967"/>
    <lineage>
        <taxon>Bacteria</taxon>
        <taxon>Candidatus Moduliflexota</taxon>
        <taxon>Candidatus Vecturitrichia</taxon>
        <taxon>Candidatus Vecturitrichales</taxon>
        <taxon>Candidatus Vecturitrichaceae</taxon>
        <taxon>Candidatus Vecturithrix</taxon>
    </lineage>
</organism>
<evidence type="ECO:0000313" key="3">
    <source>
        <dbReference type="Proteomes" id="UP000030661"/>
    </source>
</evidence>
<protein>
    <submittedName>
        <fullName evidence="2">Flavodoxin/nitric oxide synthase</fullName>
    </submittedName>
</protein>
<dbReference type="EMBL" id="DF820466">
    <property type="protein sequence ID" value="GAK57742.1"/>
    <property type="molecule type" value="Genomic_DNA"/>
</dbReference>
<dbReference type="InterPro" id="IPR029039">
    <property type="entry name" value="Flavoprotein-like_sf"/>
</dbReference>
<dbReference type="Pfam" id="PF12724">
    <property type="entry name" value="Flavodoxin_5"/>
    <property type="match status" value="1"/>
</dbReference>
<dbReference type="GO" id="GO:0010181">
    <property type="term" value="F:FMN binding"/>
    <property type="evidence" value="ECO:0007669"/>
    <property type="project" value="InterPro"/>
</dbReference>